<dbReference type="Proteomes" id="UP000187012">
    <property type="component" value="Unassembled WGS sequence"/>
</dbReference>
<dbReference type="EMBL" id="CYGX02000007">
    <property type="protein sequence ID" value="SIT36136.1"/>
    <property type="molecule type" value="Genomic_DNA"/>
</dbReference>
<accession>A0A1N7RM11</accession>
<protein>
    <submittedName>
        <fullName evidence="2">Uncharacterized protein</fullName>
    </submittedName>
</protein>
<keyword evidence="1" id="KW-1133">Transmembrane helix</keyword>
<evidence type="ECO:0000313" key="2">
    <source>
        <dbReference type="EMBL" id="SIT36136.1"/>
    </source>
</evidence>
<keyword evidence="1" id="KW-0472">Membrane</keyword>
<feature type="transmembrane region" description="Helical" evidence="1">
    <location>
        <begin position="36"/>
        <end position="62"/>
    </location>
</feature>
<name>A0A1N7RM11_9BURK</name>
<keyword evidence="3" id="KW-1185">Reference proteome</keyword>
<dbReference type="STRING" id="1247936.BN2475_70102"/>
<sequence>MPASVQPYSVMFDWAQALGLSTTAIPMHAIDAAASWYFIFIECLQPLWIFLSGTGVAVIAAFMRRLDRRGVRNAVWVAANARGSRSNAGADEP</sequence>
<proteinExistence type="predicted"/>
<evidence type="ECO:0000256" key="1">
    <source>
        <dbReference type="SAM" id="Phobius"/>
    </source>
</evidence>
<organism evidence="2 3">
    <name type="scientific">Paraburkholderia ribeironis</name>
    <dbReference type="NCBI Taxonomy" id="1247936"/>
    <lineage>
        <taxon>Bacteria</taxon>
        <taxon>Pseudomonadati</taxon>
        <taxon>Pseudomonadota</taxon>
        <taxon>Betaproteobacteria</taxon>
        <taxon>Burkholderiales</taxon>
        <taxon>Burkholderiaceae</taxon>
        <taxon>Paraburkholderia</taxon>
    </lineage>
</organism>
<gene>
    <name evidence="2" type="ORF">BN2475_70102</name>
</gene>
<evidence type="ECO:0000313" key="3">
    <source>
        <dbReference type="Proteomes" id="UP000187012"/>
    </source>
</evidence>
<reference evidence="2 3" key="1">
    <citation type="submission" date="2016-12" db="EMBL/GenBank/DDBJ databases">
        <authorList>
            <person name="Song W.-J."/>
            <person name="Kurnit D.M."/>
        </authorList>
    </citation>
    <scope>NUCLEOTIDE SEQUENCE [LARGE SCALE GENOMIC DNA]</scope>
    <source>
        <strain evidence="2 3">STM7296</strain>
    </source>
</reference>
<keyword evidence="1" id="KW-0812">Transmembrane</keyword>
<dbReference type="AlphaFoldDB" id="A0A1N7RM11"/>